<feature type="region of interest" description="Disordered" evidence="1">
    <location>
        <begin position="1"/>
        <end position="40"/>
    </location>
</feature>
<dbReference type="PANTHER" id="PTHR48228">
    <property type="entry name" value="SUCCINYL-COA--D-CITRAMALATE COA-TRANSFERASE"/>
    <property type="match status" value="1"/>
</dbReference>
<dbReference type="InterPro" id="IPR050509">
    <property type="entry name" value="CoA-transferase_III"/>
</dbReference>
<gene>
    <name evidence="2" type="ORF">ACEG43_26850</name>
</gene>
<organism evidence="2 3">
    <name type="scientific">Streptomyces aureus</name>
    <dbReference type="NCBI Taxonomy" id="193461"/>
    <lineage>
        <taxon>Bacteria</taxon>
        <taxon>Bacillati</taxon>
        <taxon>Actinomycetota</taxon>
        <taxon>Actinomycetes</taxon>
        <taxon>Kitasatosporales</taxon>
        <taxon>Streptomycetaceae</taxon>
        <taxon>Streptomyces</taxon>
    </lineage>
</organism>
<keyword evidence="3" id="KW-1185">Reference proteome</keyword>
<proteinExistence type="predicted"/>
<dbReference type="Pfam" id="PF02515">
    <property type="entry name" value="CoA_transf_3"/>
    <property type="match status" value="1"/>
</dbReference>
<dbReference type="Gene3D" id="3.40.50.10540">
    <property type="entry name" value="Crotonobetainyl-coa:carnitine coa-transferase, domain 1"/>
    <property type="match status" value="1"/>
</dbReference>
<name>A0ABV4SMR3_9ACTN</name>
<dbReference type="RefSeq" id="WP_372564490.1">
    <property type="nucleotide sequence ID" value="NZ_JBGOSP010000014.1"/>
</dbReference>
<reference evidence="2 3" key="1">
    <citation type="submission" date="2024-08" db="EMBL/GenBank/DDBJ databases">
        <title>Genome sequence of Streptomyces aureus CACIA-1.46HGO.</title>
        <authorList>
            <person name="Evangelista-Martinez Z."/>
        </authorList>
    </citation>
    <scope>NUCLEOTIDE SEQUENCE [LARGE SCALE GENOMIC DNA]</scope>
    <source>
        <strain evidence="2 3">CACIA-1.46HGO</strain>
    </source>
</reference>
<evidence type="ECO:0000313" key="2">
    <source>
        <dbReference type="EMBL" id="MFA3839751.1"/>
    </source>
</evidence>
<sequence length="427" mass="45675">MAVDKPNSERVEHAGTAEHAGTVERAEAAAPAGDAHGGPPDWSFLTGKRVLDLSRLLPGPYATSMLADVGADVIKIEEPDGGDPARSAPALFEALNRNKRSVTLDLRDDTHRAEFMRLVDTADAVVESFRPGVLDRLGLSYPVLHEANPRIVLCSLSGYGQTGPYANRPGHELNFLALSGFFTVPGRIDGEITRPGVRVGDMAGAMQAAFALTVALAGAAATGQGQHIDVSLTESIAGWCALFALPLADAGDPLKSGLVQGDNDVFRTADGRLLSLATFEDKFWRELRTALGTEFPGLNTDAYDRRAARTAAKEKIHDLLTEVFAAHDYAWWECTLTGIGAPWTPVFTTPQQLIDDPHLTARNLFSQASGPAPQARFPVRFGSGLNTFRTPAPELGAHTREVLEAMPTASITAASGPRPPARRRSRT</sequence>
<dbReference type="EMBL" id="JBGOSP010000014">
    <property type="protein sequence ID" value="MFA3839751.1"/>
    <property type="molecule type" value="Genomic_DNA"/>
</dbReference>
<keyword evidence="2" id="KW-0808">Transferase</keyword>
<feature type="compositionally biased region" description="Basic and acidic residues" evidence="1">
    <location>
        <begin position="1"/>
        <end position="27"/>
    </location>
</feature>
<dbReference type="InterPro" id="IPR023606">
    <property type="entry name" value="CoA-Trfase_III_dom_1_sf"/>
</dbReference>
<evidence type="ECO:0000313" key="3">
    <source>
        <dbReference type="Proteomes" id="UP001571476"/>
    </source>
</evidence>
<accession>A0ABV4SMR3</accession>
<dbReference type="GO" id="GO:0016740">
    <property type="term" value="F:transferase activity"/>
    <property type="evidence" value="ECO:0007669"/>
    <property type="project" value="UniProtKB-KW"/>
</dbReference>
<dbReference type="InterPro" id="IPR003673">
    <property type="entry name" value="CoA-Trfase_fam_III"/>
</dbReference>
<feature type="compositionally biased region" description="Low complexity" evidence="1">
    <location>
        <begin position="28"/>
        <end position="40"/>
    </location>
</feature>
<dbReference type="PANTHER" id="PTHR48228:SF5">
    <property type="entry name" value="ALPHA-METHYLACYL-COA RACEMASE"/>
    <property type="match status" value="1"/>
</dbReference>
<dbReference type="Proteomes" id="UP001571476">
    <property type="component" value="Unassembled WGS sequence"/>
</dbReference>
<feature type="region of interest" description="Disordered" evidence="1">
    <location>
        <begin position="407"/>
        <end position="427"/>
    </location>
</feature>
<dbReference type="Gene3D" id="3.30.1540.10">
    <property type="entry name" value="formyl-coa transferase, domain 3"/>
    <property type="match status" value="1"/>
</dbReference>
<dbReference type="SUPFAM" id="SSF89796">
    <property type="entry name" value="CoA-transferase family III (CaiB/BaiF)"/>
    <property type="match status" value="1"/>
</dbReference>
<protein>
    <submittedName>
        <fullName evidence="2">CaiB/BaiF CoA transferase family protein</fullName>
    </submittedName>
</protein>
<dbReference type="InterPro" id="IPR044855">
    <property type="entry name" value="CoA-Trfase_III_dom3_sf"/>
</dbReference>
<evidence type="ECO:0000256" key="1">
    <source>
        <dbReference type="SAM" id="MobiDB-lite"/>
    </source>
</evidence>
<comment type="caution">
    <text evidence="2">The sequence shown here is derived from an EMBL/GenBank/DDBJ whole genome shotgun (WGS) entry which is preliminary data.</text>
</comment>